<feature type="domain" description="GCVT N-terminal" evidence="9">
    <location>
        <begin position="34"/>
        <end position="289"/>
    </location>
</feature>
<dbReference type="InterPro" id="IPR028896">
    <property type="entry name" value="GcvT/YgfZ/DmdA"/>
</dbReference>
<comment type="similarity">
    <text evidence="1 8">Belongs to the GcvT family.</text>
</comment>
<keyword evidence="4 8" id="KW-0808">Transferase</keyword>
<dbReference type="EMBL" id="RRYP01004182">
    <property type="protein sequence ID" value="TNV83095.1"/>
    <property type="molecule type" value="Genomic_DNA"/>
</dbReference>
<dbReference type="EC" id="2.1.2.10" evidence="2 8"/>
<feature type="binding site" evidence="7">
    <location>
        <position position="221"/>
    </location>
    <ligand>
        <name>substrate</name>
    </ligand>
</feature>
<evidence type="ECO:0000256" key="2">
    <source>
        <dbReference type="ARBA" id="ARBA00012616"/>
    </source>
</evidence>
<protein>
    <recommendedName>
        <fullName evidence="2 8">Aminomethyltransferase</fullName>
        <ecNumber evidence="2 8">2.1.2.10</ecNumber>
    </recommendedName>
    <alternativeName>
        <fullName evidence="5 8">Glycine cleavage system T protein</fullName>
    </alternativeName>
</protein>
<dbReference type="GO" id="GO:0004047">
    <property type="term" value="F:aminomethyltransferase activity"/>
    <property type="evidence" value="ECO:0007669"/>
    <property type="project" value="UniProtKB-EC"/>
</dbReference>
<evidence type="ECO:0000259" key="9">
    <source>
        <dbReference type="Pfam" id="PF01571"/>
    </source>
</evidence>
<dbReference type="PANTHER" id="PTHR43757">
    <property type="entry name" value="AMINOMETHYLTRANSFERASE"/>
    <property type="match status" value="1"/>
</dbReference>
<dbReference type="Pfam" id="PF01571">
    <property type="entry name" value="GCV_T"/>
    <property type="match status" value="1"/>
</dbReference>
<evidence type="ECO:0000259" key="10">
    <source>
        <dbReference type="Pfam" id="PF08669"/>
    </source>
</evidence>
<evidence type="ECO:0000256" key="3">
    <source>
        <dbReference type="ARBA" id="ARBA00022576"/>
    </source>
</evidence>
<evidence type="ECO:0000256" key="8">
    <source>
        <dbReference type="RuleBase" id="RU003981"/>
    </source>
</evidence>
<dbReference type="OrthoDB" id="10263536at2759"/>
<dbReference type="Gene3D" id="3.30.70.1400">
    <property type="entry name" value="Aminomethyltransferase beta-barrel domains"/>
    <property type="match status" value="1"/>
</dbReference>
<evidence type="ECO:0000256" key="1">
    <source>
        <dbReference type="ARBA" id="ARBA00008609"/>
    </source>
</evidence>
<dbReference type="SUPFAM" id="SSF101790">
    <property type="entry name" value="Aminomethyltransferase beta-barrel domain"/>
    <property type="match status" value="1"/>
</dbReference>
<dbReference type="NCBIfam" id="NF001567">
    <property type="entry name" value="PRK00389.1"/>
    <property type="match status" value="1"/>
</dbReference>
<dbReference type="Pfam" id="PF08669">
    <property type="entry name" value="GCV_T_C"/>
    <property type="match status" value="1"/>
</dbReference>
<keyword evidence="8" id="KW-0809">Transit peptide</keyword>
<dbReference type="GO" id="GO:0005739">
    <property type="term" value="C:mitochondrion"/>
    <property type="evidence" value="ECO:0007669"/>
    <property type="project" value="UniProtKB-SubCell"/>
</dbReference>
<evidence type="ECO:0000256" key="7">
    <source>
        <dbReference type="PIRSR" id="PIRSR006487-1"/>
    </source>
</evidence>
<dbReference type="GO" id="GO:0005960">
    <property type="term" value="C:glycine cleavage complex"/>
    <property type="evidence" value="ECO:0007669"/>
    <property type="project" value="InterPro"/>
</dbReference>
<accession>A0A8J8NZE8</accession>
<evidence type="ECO:0000313" key="11">
    <source>
        <dbReference type="EMBL" id="TNV83095.1"/>
    </source>
</evidence>
<dbReference type="GO" id="GO:0006546">
    <property type="term" value="P:glycine catabolic process"/>
    <property type="evidence" value="ECO:0007669"/>
    <property type="project" value="InterPro"/>
</dbReference>
<comment type="catalytic activity">
    <reaction evidence="6 8">
        <text>N(6)-[(R)-S(8)-aminomethyldihydrolipoyl]-L-lysyl-[protein] + (6S)-5,6,7,8-tetrahydrofolate = N(6)-[(R)-dihydrolipoyl]-L-lysyl-[protein] + (6R)-5,10-methylene-5,6,7,8-tetrahydrofolate + NH4(+)</text>
        <dbReference type="Rhea" id="RHEA:16945"/>
        <dbReference type="Rhea" id="RHEA-COMP:10475"/>
        <dbReference type="Rhea" id="RHEA-COMP:10492"/>
        <dbReference type="ChEBI" id="CHEBI:15636"/>
        <dbReference type="ChEBI" id="CHEBI:28938"/>
        <dbReference type="ChEBI" id="CHEBI:57453"/>
        <dbReference type="ChEBI" id="CHEBI:83100"/>
        <dbReference type="ChEBI" id="CHEBI:83143"/>
        <dbReference type="EC" id="2.1.2.10"/>
    </reaction>
</comment>
<keyword evidence="8" id="KW-0496">Mitochondrion</keyword>
<dbReference type="InterPro" id="IPR029043">
    <property type="entry name" value="GcvT/YgfZ_C"/>
</dbReference>
<dbReference type="NCBIfam" id="TIGR00528">
    <property type="entry name" value="gcvT"/>
    <property type="match status" value="1"/>
</dbReference>
<organism evidence="11 12">
    <name type="scientific">Halteria grandinella</name>
    <dbReference type="NCBI Taxonomy" id="5974"/>
    <lineage>
        <taxon>Eukaryota</taxon>
        <taxon>Sar</taxon>
        <taxon>Alveolata</taxon>
        <taxon>Ciliophora</taxon>
        <taxon>Intramacronucleata</taxon>
        <taxon>Spirotrichea</taxon>
        <taxon>Stichotrichia</taxon>
        <taxon>Sporadotrichida</taxon>
        <taxon>Halteriidae</taxon>
        <taxon>Halteria</taxon>
    </lineage>
</organism>
<dbReference type="FunFam" id="3.30.70.1400:FF:000001">
    <property type="entry name" value="Aminomethyltransferase"/>
    <property type="match status" value="1"/>
</dbReference>
<dbReference type="InterPro" id="IPR006223">
    <property type="entry name" value="GcvT"/>
</dbReference>
<dbReference type="Gene3D" id="3.30.1360.120">
    <property type="entry name" value="Probable tRNA modification gtpase trme, domain 1"/>
    <property type="match status" value="1"/>
</dbReference>
<dbReference type="Proteomes" id="UP000785679">
    <property type="component" value="Unassembled WGS sequence"/>
</dbReference>
<dbReference type="Gene3D" id="4.10.1250.10">
    <property type="entry name" value="Aminomethyltransferase fragment"/>
    <property type="match status" value="1"/>
</dbReference>
<feature type="domain" description="Aminomethyltransferase C-terminal" evidence="10">
    <location>
        <begin position="317"/>
        <end position="390"/>
    </location>
</feature>
<dbReference type="SUPFAM" id="SSF103025">
    <property type="entry name" value="Folate-binding domain"/>
    <property type="match status" value="1"/>
</dbReference>
<comment type="subcellular location">
    <subcellularLocation>
        <location evidence="8">Mitochondrion</location>
    </subcellularLocation>
</comment>
<comment type="caution">
    <text evidence="11">The sequence shown here is derived from an EMBL/GenBank/DDBJ whole genome shotgun (WGS) entry which is preliminary data.</text>
</comment>
<dbReference type="AlphaFoldDB" id="A0A8J8NZE8"/>
<evidence type="ECO:0000313" key="12">
    <source>
        <dbReference type="Proteomes" id="UP000785679"/>
    </source>
</evidence>
<reference evidence="11" key="1">
    <citation type="submission" date="2019-06" db="EMBL/GenBank/DDBJ databases">
        <authorList>
            <person name="Zheng W."/>
        </authorList>
    </citation>
    <scope>NUCLEOTIDE SEQUENCE</scope>
    <source>
        <strain evidence="11">QDHG01</strain>
    </source>
</reference>
<dbReference type="GO" id="GO:0008483">
    <property type="term" value="F:transaminase activity"/>
    <property type="evidence" value="ECO:0007669"/>
    <property type="project" value="UniProtKB-KW"/>
</dbReference>
<keyword evidence="12" id="KW-1185">Reference proteome</keyword>
<evidence type="ECO:0000256" key="6">
    <source>
        <dbReference type="ARBA" id="ARBA00047665"/>
    </source>
</evidence>
<evidence type="ECO:0000256" key="5">
    <source>
        <dbReference type="ARBA" id="ARBA00031395"/>
    </source>
</evidence>
<keyword evidence="3 8" id="KW-0032">Aminotransferase</keyword>
<dbReference type="PIRSF" id="PIRSF006487">
    <property type="entry name" value="GcvT"/>
    <property type="match status" value="1"/>
</dbReference>
<dbReference type="PANTHER" id="PTHR43757:SF2">
    <property type="entry name" value="AMINOMETHYLTRANSFERASE, MITOCHONDRIAL"/>
    <property type="match status" value="1"/>
</dbReference>
<proteinExistence type="inferred from homology"/>
<dbReference type="InterPro" id="IPR006222">
    <property type="entry name" value="GCVT_N"/>
</dbReference>
<comment type="function">
    <text evidence="8">The glycine cleavage system catalyzes the degradation of glycine.</text>
</comment>
<sequence>MKTIVNQARRHFAAPPTGAALKTTHLHAYHRDILKAKMVPFAGYDMPVLYPEGIIKEHLHCRASVGLFDVSHMGQVRIKGKDARAFLERLTVADLQSLPANKATLSLIMNEKGGINDDCIITKVNDDHFFMVINAGCKDNDLKYMREHLSSGEWNKKDIAIEYNENNSLIAVQGPKAQQLVDSVLGVSLKDMDFMTSHELQYKGETIRVSRCGYTGEDGFEISVPEKLAIPFSNALESGKDAQGTVLAKWIGLGARDTLRLEAGLCLYGHELNEDISPIDAVLGWTISKRRKEQGGFLGFERVKKELEQGVKSKRTGIIVEGPPARDGVEITTKDGKVVGKITSGGPSPSLKKNIAQAYIDVPMNKLETELQVTLRGKQYPAIVKKMPFVPNRYYKKV</sequence>
<dbReference type="InterPro" id="IPR013977">
    <property type="entry name" value="GcvT_C"/>
</dbReference>
<comment type="subunit">
    <text evidence="8">The glycine cleavage system is composed of four proteins: P, T, L and H.</text>
</comment>
<gene>
    <name evidence="11" type="ORF">FGO68_gene7193</name>
</gene>
<dbReference type="InterPro" id="IPR027266">
    <property type="entry name" value="TrmE/GcvT-like"/>
</dbReference>
<name>A0A8J8NZE8_HALGN</name>
<evidence type="ECO:0000256" key="4">
    <source>
        <dbReference type="ARBA" id="ARBA00022679"/>
    </source>
</evidence>
<dbReference type="Gene3D" id="2.40.30.110">
    <property type="entry name" value="Aminomethyltransferase beta-barrel domains"/>
    <property type="match status" value="1"/>
</dbReference>